<dbReference type="Pfam" id="PF19926">
    <property type="entry name" value="DUF6389"/>
    <property type="match status" value="1"/>
</dbReference>
<accession>A0AA45W2U1</accession>
<organism evidence="1 3">
    <name type="scientific">Paracoccus saliphilus</name>
    <dbReference type="NCBI Taxonomy" id="405559"/>
    <lineage>
        <taxon>Bacteria</taxon>
        <taxon>Pseudomonadati</taxon>
        <taxon>Pseudomonadota</taxon>
        <taxon>Alphaproteobacteria</taxon>
        <taxon>Rhodobacterales</taxon>
        <taxon>Paracoccaceae</taxon>
        <taxon>Paracoccus</taxon>
    </lineage>
</organism>
<dbReference type="EMBL" id="FTOU01000003">
    <property type="protein sequence ID" value="SIS70157.1"/>
    <property type="molecule type" value="Genomic_DNA"/>
</dbReference>
<proteinExistence type="predicted"/>
<evidence type="ECO:0000313" key="4">
    <source>
        <dbReference type="Proteomes" id="UP001215549"/>
    </source>
</evidence>
<evidence type="ECO:0000313" key="1">
    <source>
        <dbReference type="EMBL" id="SIS70157.1"/>
    </source>
</evidence>
<dbReference type="AlphaFoldDB" id="A0AA45W2U1"/>
<gene>
    <name evidence="2" type="ORF">JHX88_10520</name>
    <name evidence="1" type="ORF">SAMN05421772_10397</name>
</gene>
<reference evidence="2 4" key="2">
    <citation type="submission" date="2021-01" db="EMBL/GenBank/DDBJ databases">
        <title>Biogeographic distribution of Paracoccus.</title>
        <authorList>
            <person name="Hollensteiner J."/>
            <person name="Leineberger J."/>
            <person name="Brinkhoff T."/>
            <person name="Daniel R."/>
        </authorList>
    </citation>
    <scope>NUCLEOTIDE SEQUENCE [LARGE SCALE GENOMIC DNA]</scope>
    <source>
        <strain evidence="2 4">DSM 18447</strain>
    </source>
</reference>
<protein>
    <submittedName>
        <fullName evidence="1">Uncharacterized protein</fullName>
    </submittedName>
</protein>
<reference evidence="1 3" key="1">
    <citation type="submission" date="2017-01" db="EMBL/GenBank/DDBJ databases">
        <authorList>
            <person name="Varghese N."/>
            <person name="Submissions S."/>
        </authorList>
    </citation>
    <scope>NUCLEOTIDE SEQUENCE [LARGE SCALE GENOMIC DNA]</scope>
    <source>
        <strain evidence="1 3">DSM 18447</strain>
    </source>
</reference>
<dbReference type="Proteomes" id="UP001215549">
    <property type="component" value="Chromosome"/>
</dbReference>
<dbReference type="InterPro" id="IPR045661">
    <property type="entry name" value="DUF6389"/>
</dbReference>
<evidence type="ECO:0000313" key="2">
    <source>
        <dbReference type="EMBL" id="WCR01387.1"/>
    </source>
</evidence>
<evidence type="ECO:0000313" key="3">
    <source>
        <dbReference type="Proteomes" id="UP000186216"/>
    </source>
</evidence>
<name>A0AA45W2U1_9RHOB</name>
<dbReference type="EMBL" id="CP067140">
    <property type="protein sequence ID" value="WCR01387.1"/>
    <property type="molecule type" value="Genomic_DNA"/>
</dbReference>
<keyword evidence="4" id="KW-1185">Reference proteome</keyword>
<dbReference type="Proteomes" id="UP000186216">
    <property type="component" value="Unassembled WGS sequence"/>
</dbReference>
<dbReference type="RefSeq" id="WP_076524026.1">
    <property type="nucleotide sequence ID" value="NZ_CP067140.1"/>
</dbReference>
<sequence length="151" mass="16902">MAEPLTEADYKVVLGSILLTHTSSALEKLHAIKQSLPEKTRQLLVGVHPGQDGEGFFDVMVHLDGPDIYVLNKAIAPYRSLFEIRCVDGRMQPDVPMFDPDEPEFSVNDAIVDTCMEWIEALWQQLEGVGLPAFVFGEEGYGTVERRTLRP</sequence>